<dbReference type="EMBL" id="WJBH02000052">
    <property type="protein sequence ID" value="KAI9551046.1"/>
    <property type="molecule type" value="Genomic_DNA"/>
</dbReference>
<name>A0AAD5KFM7_9CRUS</name>
<organism evidence="2 3">
    <name type="scientific">Daphnia sinensis</name>
    <dbReference type="NCBI Taxonomy" id="1820382"/>
    <lineage>
        <taxon>Eukaryota</taxon>
        <taxon>Metazoa</taxon>
        <taxon>Ecdysozoa</taxon>
        <taxon>Arthropoda</taxon>
        <taxon>Crustacea</taxon>
        <taxon>Branchiopoda</taxon>
        <taxon>Diplostraca</taxon>
        <taxon>Cladocera</taxon>
        <taxon>Anomopoda</taxon>
        <taxon>Daphniidae</taxon>
        <taxon>Daphnia</taxon>
        <taxon>Daphnia similis group</taxon>
    </lineage>
</organism>
<evidence type="ECO:0000313" key="2">
    <source>
        <dbReference type="EMBL" id="KAI9551046.1"/>
    </source>
</evidence>
<protein>
    <submittedName>
        <fullName evidence="2">Uncharacterized protein</fullName>
    </submittedName>
</protein>
<evidence type="ECO:0000256" key="1">
    <source>
        <dbReference type="SAM" id="MobiDB-lite"/>
    </source>
</evidence>
<accession>A0AAD5KFM7</accession>
<dbReference type="Proteomes" id="UP000820818">
    <property type="component" value="Unassembled WGS sequence"/>
</dbReference>
<keyword evidence="3" id="KW-1185">Reference proteome</keyword>
<sequence>MYEAESAPKRSRGGLGIKLIDSAFIPGDSMMFVAAKVKRKFTGKGAVKLNQCAHPGKEWMVPSTIVNIKKGKLKIPIVNLQSSPLQFKRRDLITTVDIDLEAEVVMDVKEADSPLCCTATVNESKTTLRPSWVDKLRFGENLSEEEEINLLSVIKRRWRCFPSEDGQIGRTDQAEHLIDTGDAKPVRSAPYRVSRRPVMAQENKFPWPPERPEPYAVFAKRVADLREAARLRIIEKQQRVKERVDRSRRVTQELRVGELVLVKRNLTKKGKTKKFLPKFVGPYQVVKKVCETTYLVEDLPARRKKTKFRRFNAHVCQIRRFHAHEDVEWEQGDDSEKEEESSDAEEEGESINDTEEPEENLPSVAATETVGEEQQPVQPREPERTRAGRQTRAPRWHNEYERH</sequence>
<dbReference type="AlphaFoldDB" id="A0AAD5KFM7"/>
<gene>
    <name evidence="2" type="ORF">GHT06_007646</name>
</gene>
<feature type="region of interest" description="Disordered" evidence="1">
    <location>
        <begin position="327"/>
        <end position="403"/>
    </location>
</feature>
<proteinExistence type="predicted"/>
<reference evidence="2" key="1">
    <citation type="submission" date="2022-05" db="EMBL/GenBank/DDBJ databases">
        <title>A multi-omics perspective on studying reproductive biology in Daphnia sinensis.</title>
        <authorList>
            <person name="Jia J."/>
        </authorList>
    </citation>
    <scope>NUCLEOTIDE SEQUENCE</scope>
    <source>
        <strain evidence="2">WSL</strain>
    </source>
</reference>
<feature type="compositionally biased region" description="Acidic residues" evidence="1">
    <location>
        <begin position="327"/>
        <end position="359"/>
    </location>
</feature>
<evidence type="ECO:0000313" key="3">
    <source>
        <dbReference type="Proteomes" id="UP000820818"/>
    </source>
</evidence>
<comment type="caution">
    <text evidence="2">The sequence shown here is derived from an EMBL/GenBank/DDBJ whole genome shotgun (WGS) entry which is preliminary data.</text>
</comment>